<dbReference type="InterPro" id="IPR036811">
    <property type="entry name" value="Ubol_cytC_Rdtase_hinge_dom_sf"/>
</dbReference>
<evidence type="ECO:0000256" key="1">
    <source>
        <dbReference type="ARBA" id="ARBA00006196"/>
    </source>
</evidence>
<dbReference type="PANTHER" id="PTHR46403:SF1">
    <property type="entry name" value="TP53-REGULATED INHIBITOR OF APOPTOSIS 1"/>
    <property type="match status" value="1"/>
</dbReference>
<dbReference type="AlphaFoldDB" id="A0A833RMI2"/>
<comment type="similarity">
    <text evidence="1">Belongs to the TRIAP1/MDM35 family.</text>
</comment>
<name>A0A833RMI2_9POAL</name>
<dbReference type="GO" id="GO:0005634">
    <property type="term" value="C:nucleus"/>
    <property type="evidence" value="ECO:0007669"/>
    <property type="project" value="TreeGrafter"/>
</dbReference>
<dbReference type="PANTHER" id="PTHR46403">
    <property type="entry name" value="TP53-REGULATED INHIBITOR OF APOPTOSIS 1"/>
    <property type="match status" value="1"/>
</dbReference>
<keyword evidence="2" id="KW-1015">Disulfide bond</keyword>
<evidence type="ECO:0000256" key="2">
    <source>
        <dbReference type="ARBA" id="ARBA00023157"/>
    </source>
</evidence>
<dbReference type="PROSITE" id="PS51808">
    <property type="entry name" value="CHCH"/>
    <property type="match status" value="1"/>
</dbReference>
<keyword evidence="4" id="KW-1185">Reference proteome</keyword>
<sequence length="87" mass="9892">MGILGGGKRSAPPVATTAAACSELRSAYHDCFNRWYSDKFSKGEWHKEECTAQWNNYRSCLQEHLEDKHLRKILLESQNSDASSKTD</sequence>
<gene>
    <name evidence="3" type="ORF">FCM35_KLT00615</name>
</gene>
<proteinExistence type="inferred from homology"/>
<dbReference type="GO" id="GO:0005829">
    <property type="term" value="C:cytosol"/>
    <property type="evidence" value="ECO:0007669"/>
    <property type="project" value="TreeGrafter"/>
</dbReference>
<accession>A0A833RMI2</accession>
<protein>
    <submittedName>
        <fullName evidence="3">Uncharacterized protein</fullName>
    </submittedName>
</protein>
<dbReference type="Proteomes" id="UP000623129">
    <property type="component" value="Unassembled WGS sequence"/>
</dbReference>
<dbReference type="Pfam" id="PF05254">
    <property type="entry name" value="UPF0203"/>
    <property type="match status" value="1"/>
</dbReference>
<dbReference type="SUPFAM" id="SSF81531">
    <property type="entry name" value="Non-heme 11 kDa protein of cytochrome bc1 complex (Ubiquinol-cytochrome c reductase)"/>
    <property type="match status" value="1"/>
</dbReference>
<dbReference type="GO" id="GO:0045332">
    <property type="term" value="P:phospholipid translocation"/>
    <property type="evidence" value="ECO:0007669"/>
    <property type="project" value="TreeGrafter"/>
</dbReference>
<comment type="caution">
    <text evidence="3">The sequence shown here is derived from an EMBL/GenBank/DDBJ whole genome shotgun (WGS) entry which is preliminary data.</text>
</comment>
<dbReference type="InterPro" id="IPR007918">
    <property type="entry name" value="MDM35_apoptosis"/>
</dbReference>
<evidence type="ECO:0000313" key="4">
    <source>
        <dbReference type="Proteomes" id="UP000623129"/>
    </source>
</evidence>
<reference evidence="3" key="1">
    <citation type="submission" date="2020-01" db="EMBL/GenBank/DDBJ databases">
        <title>Genome sequence of Kobresia littledalei, the first chromosome-level genome in the family Cyperaceae.</title>
        <authorList>
            <person name="Qu G."/>
        </authorList>
    </citation>
    <scope>NUCLEOTIDE SEQUENCE</scope>
    <source>
        <strain evidence="3">C.B.Clarke</strain>
        <tissue evidence="3">Leaf</tissue>
    </source>
</reference>
<dbReference type="GO" id="GO:1990050">
    <property type="term" value="F:phosphatidic acid transfer activity"/>
    <property type="evidence" value="ECO:0007669"/>
    <property type="project" value="TreeGrafter"/>
</dbReference>
<dbReference type="OrthoDB" id="19091at2759"/>
<dbReference type="GO" id="GO:0005758">
    <property type="term" value="C:mitochondrial intermembrane space"/>
    <property type="evidence" value="ECO:0007669"/>
    <property type="project" value="TreeGrafter"/>
</dbReference>
<evidence type="ECO:0000313" key="3">
    <source>
        <dbReference type="EMBL" id="KAF3341977.1"/>
    </source>
</evidence>
<dbReference type="EMBL" id="SWLB01000001">
    <property type="protein sequence ID" value="KAF3341977.1"/>
    <property type="molecule type" value="Genomic_DNA"/>
</dbReference>
<organism evidence="3 4">
    <name type="scientific">Carex littledalei</name>
    <dbReference type="NCBI Taxonomy" id="544730"/>
    <lineage>
        <taxon>Eukaryota</taxon>
        <taxon>Viridiplantae</taxon>
        <taxon>Streptophyta</taxon>
        <taxon>Embryophyta</taxon>
        <taxon>Tracheophyta</taxon>
        <taxon>Spermatophyta</taxon>
        <taxon>Magnoliopsida</taxon>
        <taxon>Liliopsida</taxon>
        <taxon>Poales</taxon>
        <taxon>Cyperaceae</taxon>
        <taxon>Cyperoideae</taxon>
        <taxon>Cariceae</taxon>
        <taxon>Carex</taxon>
        <taxon>Carex subgen. Euthyceras</taxon>
    </lineage>
</organism>